<accession>A0ABU1ZGA0</accession>
<proteinExistence type="predicted"/>
<dbReference type="EMBL" id="JAVDXQ010000009">
    <property type="protein sequence ID" value="MDR7299666.1"/>
    <property type="molecule type" value="Genomic_DNA"/>
</dbReference>
<evidence type="ECO:0000313" key="3">
    <source>
        <dbReference type="Proteomes" id="UP001180536"/>
    </source>
</evidence>
<comment type="caution">
    <text evidence="2">The sequence shown here is derived from an EMBL/GenBank/DDBJ whole genome shotgun (WGS) entry which is preliminary data.</text>
</comment>
<dbReference type="Proteomes" id="UP001180536">
    <property type="component" value="Unassembled WGS sequence"/>
</dbReference>
<name>A0ABU1ZGA0_9BURK</name>
<protein>
    <recommendedName>
        <fullName evidence="1">Nucleotidyltransferase-like domain-containing protein</fullName>
    </recommendedName>
</protein>
<evidence type="ECO:0000313" key="2">
    <source>
        <dbReference type="EMBL" id="MDR7299666.1"/>
    </source>
</evidence>
<dbReference type="RefSeq" id="WP_310349534.1">
    <property type="nucleotide sequence ID" value="NZ_JAVDXQ010000009.1"/>
</dbReference>
<evidence type="ECO:0000259" key="1">
    <source>
        <dbReference type="Pfam" id="PF12281"/>
    </source>
</evidence>
<dbReference type="Pfam" id="PF12281">
    <property type="entry name" value="NTP_transf_8"/>
    <property type="match status" value="1"/>
</dbReference>
<gene>
    <name evidence="2" type="ORF">J2X16_005036</name>
</gene>
<dbReference type="InterPro" id="IPR058575">
    <property type="entry name" value="NTP_transf_8_dom"/>
</dbReference>
<reference evidence="2 3" key="1">
    <citation type="submission" date="2023-07" db="EMBL/GenBank/DDBJ databases">
        <title>Sorghum-associated microbial communities from plants grown in Nebraska, USA.</title>
        <authorList>
            <person name="Schachtman D."/>
        </authorList>
    </citation>
    <scope>NUCLEOTIDE SEQUENCE [LARGE SCALE GENOMIC DNA]</scope>
    <source>
        <strain evidence="2 3">BE310</strain>
    </source>
</reference>
<organism evidence="2 3">
    <name type="scientific">Pelomonas aquatica</name>
    <dbReference type="NCBI Taxonomy" id="431058"/>
    <lineage>
        <taxon>Bacteria</taxon>
        <taxon>Pseudomonadati</taxon>
        <taxon>Pseudomonadota</taxon>
        <taxon>Betaproteobacteria</taxon>
        <taxon>Burkholderiales</taxon>
        <taxon>Sphaerotilaceae</taxon>
        <taxon>Roseateles</taxon>
    </lineage>
</organism>
<keyword evidence="3" id="KW-1185">Reference proteome</keyword>
<sequence length="345" mass="37684">MHSLSTDLSLGAQTSYAELLDMARGVELAKFGSLRCSFHRRQIKCKTYVYFNYRDVDGHGRSVYVGPEGERVQRLVNEFQQCQVAERLTALSQRAQACMALGCNGLPTKHFRSIQKLAGYGFFRAGGVLVGSHAFVAMGDMLGLRWMDRGNAMSADFARIETCISIALPLELEIPAHDAITSLQAGLLPIRAFGGGAQRLDLKAPELRVQLVTPTGGRDGVSQASTLGIELKPVKFIALLLEDASHGVVFAKSGACMVNLPDPARLAVHNLVAFGDTQIPEGMRSIGLLEQAAALIEWQMNQQRIELFRAVWTNALARGPDWRESAGRGRHSLLKRHPALAASFE</sequence>
<feature type="domain" description="Nucleotidyltransferase-like" evidence="1">
    <location>
        <begin position="112"/>
        <end position="315"/>
    </location>
</feature>